<dbReference type="Pfam" id="PF00795">
    <property type="entry name" value="CN_hydrolase"/>
    <property type="match status" value="1"/>
</dbReference>
<reference evidence="3 4" key="1">
    <citation type="submission" date="2019-06" db="EMBL/GenBank/DDBJ databases">
        <title>Sequencing the genomes of 1000 actinobacteria strains.</title>
        <authorList>
            <person name="Klenk H.-P."/>
        </authorList>
    </citation>
    <scope>NUCLEOTIDE SEQUENCE [LARGE SCALE GENOMIC DNA]</scope>
    <source>
        <strain evidence="3 4">DSM 20169</strain>
    </source>
</reference>
<dbReference type="CDD" id="cd07581">
    <property type="entry name" value="nitrilase_3"/>
    <property type="match status" value="1"/>
</dbReference>
<comment type="similarity">
    <text evidence="1">Belongs to the carbon-nitrogen hydrolase superfamily. NIT1/NIT2 family.</text>
</comment>
<dbReference type="PANTHER" id="PTHR23088">
    <property type="entry name" value="NITRILASE-RELATED"/>
    <property type="match status" value="1"/>
</dbReference>
<evidence type="ECO:0000259" key="2">
    <source>
        <dbReference type="PROSITE" id="PS50263"/>
    </source>
</evidence>
<dbReference type="PROSITE" id="PS50263">
    <property type="entry name" value="CN_HYDROLASE"/>
    <property type="match status" value="1"/>
</dbReference>
<dbReference type="GO" id="GO:0016787">
    <property type="term" value="F:hydrolase activity"/>
    <property type="evidence" value="ECO:0007669"/>
    <property type="project" value="UniProtKB-KW"/>
</dbReference>
<evidence type="ECO:0000313" key="4">
    <source>
        <dbReference type="Proteomes" id="UP000317209"/>
    </source>
</evidence>
<accession>A0A543BA88</accession>
<comment type="caution">
    <text evidence="3">The sequence shown here is derived from an EMBL/GenBank/DDBJ whole genome shotgun (WGS) entry which is preliminary data.</text>
</comment>
<dbReference type="InterPro" id="IPR001110">
    <property type="entry name" value="UPF0012_CS"/>
</dbReference>
<dbReference type="PROSITE" id="PS01227">
    <property type="entry name" value="UPF0012"/>
    <property type="match status" value="1"/>
</dbReference>
<dbReference type="Proteomes" id="UP000317209">
    <property type="component" value="Unassembled WGS sequence"/>
</dbReference>
<proteinExistence type="inferred from homology"/>
<dbReference type="InterPro" id="IPR036526">
    <property type="entry name" value="C-N_Hydrolase_sf"/>
</dbReference>
<name>A0A543BA88_9MICO</name>
<gene>
    <name evidence="3" type="ORF">FB560_3214</name>
</gene>
<dbReference type="Gene3D" id="3.60.110.10">
    <property type="entry name" value="Carbon-nitrogen hydrolase"/>
    <property type="match status" value="1"/>
</dbReference>
<dbReference type="PANTHER" id="PTHR23088:SF27">
    <property type="entry name" value="DEAMINATED GLUTATHIONE AMIDASE"/>
    <property type="match status" value="1"/>
</dbReference>
<sequence>MKFAIGQMVSGADKVANLAEIARLTEEAASAGARLVVFPEFAMFDVPKLDEEFIKEGESLDGPFVSGLAALARRTGVAIVAGMLETIEGEARGYNTLVLVTPEEGLSRVYHKLHLYDAFGFLESDHIRPGDIAGPVTFTIDDITVGMLTCYDLRFPEVAREHADAGVDLLLYPAAWMPGARKEDHWNTLARARAIENTLYVAAVSQGPAIGTGGSIIVDPMGITLGEIGERSGIAVADATPQRVAEVRSVNPSLANRRFTVVASA</sequence>
<dbReference type="OrthoDB" id="9811121at2"/>
<keyword evidence="4" id="KW-1185">Reference proteome</keyword>
<dbReference type="RefSeq" id="WP_141873500.1">
    <property type="nucleotide sequence ID" value="NZ_VFOX01000002.1"/>
</dbReference>
<dbReference type="SUPFAM" id="SSF56317">
    <property type="entry name" value="Carbon-nitrogen hydrolase"/>
    <property type="match status" value="1"/>
</dbReference>
<dbReference type="AlphaFoldDB" id="A0A543BA88"/>
<dbReference type="InterPro" id="IPR003010">
    <property type="entry name" value="C-N_Hydrolase"/>
</dbReference>
<dbReference type="EMBL" id="VFOX01000002">
    <property type="protein sequence ID" value="TQL81738.1"/>
    <property type="molecule type" value="Genomic_DNA"/>
</dbReference>
<keyword evidence="3" id="KW-0378">Hydrolase</keyword>
<organism evidence="3 4">
    <name type="scientific">Microbacterium saperdae</name>
    <dbReference type="NCBI Taxonomy" id="69368"/>
    <lineage>
        <taxon>Bacteria</taxon>
        <taxon>Bacillati</taxon>
        <taxon>Actinomycetota</taxon>
        <taxon>Actinomycetes</taxon>
        <taxon>Micrococcales</taxon>
        <taxon>Microbacteriaceae</taxon>
        <taxon>Microbacterium</taxon>
    </lineage>
</organism>
<evidence type="ECO:0000313" key="3">
    <source>
        <dbReference type="EMBL" id="TQL81738.1"/>
    </source>
</evidence>
<protein>
    <submittedName>
        <fullName evidence="3">Putative amidohydrolase</fullName>
    </submittedName>
</protein>
<feature type="domain" description="CN hydrolase" evidence="2">
    <location>
        <begin position="1"/>
        <end position="241"/>
    </location>
</feature>
<evidence type="ECO:0000256" key="1">
    <source>
        <dbReference type="ARBA" id="ARBA00010613"/>
    </source>
</evidence>